<organism evidence="1 2">
    <name type="scientific">Liparis tanakae</name>
    <name type="common">Tanaka's snailfish</name>
    <dbReference type="NCBI Taxonomy" id="230148"/>
    <lineage>
        <taxon>Eukaryota</taxon>
        <taxon>Metazoa</taxon>
        <taxon>Chordata</taxon>
        <taxon>Craniata</taxon>
        <taxon>Vertebrata</taxon>
        <taxon>Euteleostomi</taxon>
        <taxon>Actinopterygii</taxon>
        <taxon>Neopterygii</taxon>
        <taxon>Teleostei</taxon>
        <taxon>Neoteleostei</taxon>
        <taxon>Acanthomorphata</taxon>
        <taxon>Eupercaria</taxon>
        <taxon>Perciformes</taxon>
        <taxon>Cottioidei</taxon>
        <taxon>Cottales</taxon>
        <taxon>Liparidae</taxon>
        <taxon>Liparis</taxon>
    </lineage>
</organism>
<accession>A0A4Z2GGT7</accession>
<reference evidence="1 2" key="1">
    <citation type="submission" date="2019-03" db="EMBL/GenBank/DDBJ databases">
        <title>First draft genome of Liparis tanakae, snailfish: a comprehensive survey of snailfish specific genes.</title>
        <authorList>
            <person name="Kim W."/>
            <person name="Song I."/>
            <person name="Jeong J.-H."/>
            <person name="Kim D."/>
            <person name="Kim S."/>
            <person name="Ryu S."/>
            <person name="Song J.Y."/>
            <person name="Lee S.K."/>
        </authorList>
    </citation>
    <scope>NUCLEOTIDE SEQUENCE [LARGE SCALE GENOMIC DNA]</scope>
    <source>
        <tissue evidence="1">Muscle</tissue>
    </source>
</reference>
<keyword evidence="2" id="KW-1185">Reference proteome</keyword>
<dbReference type="Proteomes" id="UP000314294">
    <property type="component" value="Unassembled WGS sequence"/>
</dbReference>
<evidence type="ECO:0000313" key="2">
    <source>
        <dbReference type="Proteomes" id="UP000314294"/>
    </source>
</evidence>
<dbReference type="AlphaFoldDB" id="A0A4Z2GGT7"/>
<dbReference type="EMBL" id="SRLO01000544">
    <property type="protein sequence ID" value="TNN52510.1"/>
    <property type="molecule type" value="Genomic_DNA"/>
</dbReference>
<protein>
    <submittedName>
        <fullName evidence="1">Uncharacterized protein</fullName>
    </submittedName>
</protein>
<proteinExistence type="predicted"/>
<sequence length="61" mass="6946">MPSTVITPCEQKWQSLCSTDASLRCVSVTMSSIMSNFGGFICWMSHSLTDRVWRDGRERQT</sequence>
<comment type="caution">
    <text evidence="1">The sequence shown here is derived from an EMBL/GenBank/DDBJ whole genome shotgun (WGS) entry which is preliminary data.</text>
</comment>
<name>A0A4Z2GGT7_9TELE</name>
<gene>
    <name evidence="1" type="ORF">EYF80_037277</name>
</gene>
<evidence type="ECO:0000313" key="1">
    <source>
        <dbReference type="EMBL" id="TNN52510.1"/>
    </source>
</evidence>